<protein>
    <recommendedName>
        <fullName evidence="11">PQ-loop-domain-containing protein</fullName>
    </recommendedName>
</protein>
<evidence type="ECO:0000256" key="3">
    <source>
        <dbReference type="ARBA" id="ARBA00022692"/>
    </source>
</evidence>
<evidence type="ECO:0000256" key="8">
    <source>
        <dbReference type="SAM" id="Phobius"/>
    </source>
</evidence>
<feature type="transmembrane region" description="Helical" evidence="8">
    <location>
        <begin position="73"/>
        <end position="92"/>
    </location>
</feature>
<evidence type="ECO:0000256" key="2">
    <source>
        <dbReference type="ARBA" id="ARBA00022448"/>
    </source>
</evidence>
<evidence type="ECO:0000256" key="7">
    <source>
        <dbReference type="SAM" id="MobiDB-lite"/>
    </source>
</evidence>
<evidence type="ECO:0008006" key="11">
    <source>
        <dbReference type="Google" id="ProtNLM"/>
    </source>
</evidence>
<dbReference type="VEuPathDB" id="FungiDB:BO71DRAFT_341139"/>
<accession>A0A319CQ96</accession>
<dbReference type="SMART" id="SM00679">
    <property type="entry name" value="CTNS"/>
    <property type="match status" value="1"/>
</dbReference>
<evidence type="ECO:0000256" key="4">
    <source>
        <dbReference type="ARBA" id="ARBA00022737"/>
    </source>
</evidence>
<dbReference type="PANTHER" id="PTHR13131">
    <property type="entry name" value="CYSTINOSIN"/>
    <property type="match status" value="1"/>
</dbReference>
<dbReference type="PANTHER" id="PTHR13131:SF5">
    <property type="entry name" value="CYSTINOSIN"/>
    <property type="match status" value="1"/>
</dbReference>
<feature type="compositionally biased region" description="Gly residues" evidence="7">
    <location>
        <begin position="112"/>
        <end position="123"/>
    </location>
</feature>
<keyword evidence="3 8" id="KW-0812">Transmembrane</keyword>
<keyword evidence="2" id="KW-0813">Transport</keyword>
<gene>
    <name evidence="9" type="ORF">BO71DRAFT_341139</name>
</gene>
<dbReference type="OrthoDB" id="75720at2759"/>
<dbReference type="GO" id="GO:0012505">
    <property type="term" value="C:endomembrane system"/>
    <property type="evidence" value="ECO:0007669"/>
    <property type="project" value="UniProtKB-SubCell"/>
</dbReference>
<dbReference type="Proteomes" id="UP000247810">
    <property type="component" value="Unassembled WGS sequence"/>
</dbReference>
<dbReference type="GO" id="GO:0005774">
    <property type="term" value="C:vacuolar membrane"/>
    <property type="evidence" value="ECO:0007669"/>
    <property type="project" value="TreeGrafter"/>
</dbReference>
<name>A0A319CQ96_9EURO</name>
<keyword evidence="5 8" id="KW-1133">Transmembrane helix</keyword>
<feature type="compositionally biased region" description="Basic and acidic residues" evidence="7">
    <location>
        <begin position="98"/>
        <end position="108"/>
    </location>
</feature>
<dbReference type="EMBL" id="KZ826261">
    <property type="protein sequence ID" value="PYH87394.1"/>
    <property type="molecule type" value="Genomic_DNA"/>
</dbReference>
<organism evidence="9 10">
    <name type="scientific">Aspergillus ellipticus CBS 707.79</name>
    <dbReference type="NCBI Taxonomy" id="1448320"/>
    <lineage>
        <taxon>Eukaryota</taxon>
        <taxon>Fungi</taxon>
        <taxon>Dikarya</taxon>
        <taxon>Ascomycota</taxon>
        <taxon>Pezizomycotina</taxon>
        <taxon>Eurotiomycetes</taxon>
        <taxon>Eurotiomycetidae</taxon>
        <taxon>Eurotiales</taxon>
        <taxon>Aspergillaceae</taxon>
        <taxon>Aspergillus</taxon>
        <taxon>Aspergillus subgen. Circumdati</taxon>
    </lineage>
</organism>
<evidence type="ECO:0000256" key="1">
    <source>
        <dbReference type="ARBA" id="ARBA00004127"/>
    </source>
</evidence>
<dbReference type="InterPro" id="IPR006603">
    <property type="entry name" value="PQ-loop_rpt"/>
</dbReference>
<dbReference type="Pfam" id="PF04193">
    <property type="entry name" value="PQ-loop"/>
    <property type="match status" value="1"/>
</dbReference>
<dbReference type="InterPro" id="IPR005282">
    <property type="entry name" value="LC_transporter"/>
</dbReference>
<dbReference type="Gene3D" id="1.20.1280.290">
    <property type="match status" value="1"/>
</dbReference>
<evidence type="ECO:0000256" key="6">
    <source>
        <dbReference type="ARBA" id="ARBA00023136"/>
    </source>
</evidence>
<dbReference type="AlphaFoldDB" id="A0A319CQ96"/>
<dbReference type="GO" id="GO:0015184">
    <property type="term" value="F:L-cystine transmembrane transporter activity"/>
    <property type="evidence" value="ECO:0007669"/>
    <property type="project" value="TreeGrafter"/>
</dbReference>
<feature type="region of interest" description="Disordered" evidence="7">
    <location>
        <begin position="98"/>
        <end position="123"/>
    </location>
</feature>
<feature type="non-terminal residue" evidence="9">
    <location>
        <position position="1"/>
    </location>
</feature>
<keyword evidence="4" id="KW-0677">Repeat</keyword>
<reference evidence="9 10" key="1">
    <citation type="submission" date="2018-02" db="EMBL/GenBank/DDBJ databases">
        <title>The genomes of Aspergillus section Nigri reveals drivers in fungal speciation.</title>
        <authorList>
            <consortium name="DOE Joint Genome Institute"/>
            <person name="Vesth T.C."/>
            <person name="Nybo J."/>
            <person name="Theobald S."/>
            <person name="Brandl J."/>
            <person name="Frisvad J.C."/>
            <person name="Nielsen K.F."/>
            <person name="Lyhne E.K."/>
            <person name="Kogle M.E."/>
            <person name="Kuo A."/>
            <person name="Riley R."/>
            <person name="Clum A."/>
            <person name="Nolan M."/>
            <person name="Lipzen A."/>
            <person name="Salamov A."/>
            <person name="Henrissat B."/>
            <person name="Wiebenga A."/>
            <person name="De vries R.P."/>
            <person name="Grigoriev I.V."/>
            <person name="Mortensen U.H."/>
            <person name="Andersen M.R."/>
            <person name="Baker S.E."/>
        </authorList>
    </citation>
    <scope>NUCLEOTIDE SEQUENCE [LARGE SCALE GENOMIC DNA]</scope>
    <source>
        <strain evidence="9 10">CBS 707.79</strain>
    </source>
</reference>
<keyword evidence="10" id="KW-1185">Reference proteome</keyword>
<keyword evidence="6 8" id="KW-0472">Membrane</keyword>
<evidence type="ECO:0000313" key="9">
    <source>
        <dbReference type="EMBL" id="PYH87394.1"/>
    </source>
</evidence>
<sequence>IYLVGNIKLFLTIIKYTPQAWLNYRRQSTQGFCMIAILMDFTGGMLSLVQLFIDTYLQNDWSGAAGNAPKLVLGNITILFDVILMFQHYVLYRRGGRAEGAKPSERDPLLGVEGGVVREGGDE</sequence>
<dbReference type="GO" id="GO:0000324">
    <property type="term" value="C:fungal-type vacuole"/>
    <property type="evidence" value="ECO:0007669"/>
    <property type="project" value="TreeGrafter"/>
</dbReference>
<evidence type="ECO:0000313" key="10">
    <source>
        <dbReference type="Proteomes" id="UP000247810"/>
    </source>
</evidence>
<proteinExistence type="predicted"/>
<feature type="transmembrane region" description="Helical" evidence="8">
    <location>
        <begin position="32"/>
        <end position="53"/>
    </location>
</feature>
<evidence type="ECO:0000256" key="5">
    <source>
        <dbReference type="ARBA" id="ARBA00022989"/>
    </source>
</evidence>
<comment type="subcellular location">
    <subcellularLocation>
        <location evidence="1">Endomembrane system</location>
        <topology evidence="1">Multi-pass membrane protein</topology>
    </subcellularLocation>
</comment>